<dbReference type="SUPFAM" id="SSF55008">
    <property type="entry name" value="HMA, heavy metal-associated domain"/>
    <property type="match status" value="1"/>
</dbReference>
<accession>A0ABU1TKG2</accession>
<dbReference type="Pfam" id="PF00403">
    <property type="entry name" value="HMA"/>
    <property type="match status" value="1"/>
</dbReference>
<dbReference type="Proteomes" id="UP001255185">
    <property type="component" value="Unassembled WGS sequence"/>
</dbReference>
<proteinExistence type="predicted"/>
<reference evidence="3 4" key="1">
    <citation type="submission" date="2023-07" db="EMBL/GenBank/DDBJ databases">
        <title>Sorghum-associated microbial communities from plants grown in Nebraska, USA.</title>
        <authorList>
            <person name="Schachtman D."/>
        </authorList>
    </citation>
    <scope>NUCLEOTIDE SEQUENCE [LARGE SCALE GENOMIC DNA]</scope>
    <source>
        <strain evidence="3 4">3773</strain>
    </source>
</reference>
<evidence type="ECO:0000256" key="1">
    <source>
        <dbReference type="SAM" id="SignalP"/>
    </source>
</evidence>
<gene>
    <name evidence="3" type="ORF">J2X31_000456</name>
</gene>
<comment type="caution">
    <text evidence="3">The sequence shown here is derived from an EMBL/GenBank/DDBJ whole genome shotgun (WGS) entry which is preliminary data.</text>
</comment>
<dbReference type="PROSITE" id="PS50846">
    <property type="entry name" value="HMA_2"/>
    <property type="match status" value="1"/>
</dbReference>
<name>A0ABU1TKG2_9FLAO</name>
<evidence type="ECO:0000313" key="3">
    <source>
        <dbReference type="EMBL" id="MDR6966463.1"/>
    </source>
</evidence>
<dbReference type="InterPro" id="IPR006121">
    <property type="entry name" value="HMA_dom"/>
</dbReference>
<dbReference type="Gene3D" id="3.30.70.100">
    <property type="match status" value="1"/>
</dbReference>
<dbReference type="EMBL" id="JAVDVI010000001">
    <property type="protein sequence ID" value="MDR6966463.1"/>
    <property type="molecule type" value="Genomic_DNA"/>
</dbReference>
<sequence length="118" mass="13336">MKILKQFLLIFSLLVCSGTAFAQKQKTIEKALIKTNIYCNHCAKCETCGERFQKVLLREKGIQMVTVDEKEMTIEVVYNTKKTDLTKVKTAITKLGYDADDLEADVAAYEGLDNCCKK</sequence>
<evidence type="ECO:0000259" key="2">
    <source>
        <dbReference type="PROSITE" id="PS50846"/>
    </source>
</evidence>
<keyword evidence="1" id="KW-0732">Signal</keyword>
<dbReference type="InterPro" id="IPR036163">
    <property type="entry name" value="HMA_dom_sf"/>
</dbReference>
<organism evidence="3 4">
    <name type="scientific">Flavobacterium arsenatis</name>
    <dbReference type="NCBI Taxonomy" id="1484332"/>
    <lineage>
        <taxon>Bacteria</taxon>
        <taxon>Pseudomonadati</taxon>
        <taxon>Bacteroidota</taxon>
        <taxon>Flavobacteriia</taxon>
        <taxon>Flavobacteriales</taxon>
        <taxon>Flavobacteriaceae</taxon>
        <taxon>Flavobacterium</taxon>
    </lineage>
</organism>
<feature type="signal peptide" evidence="1">
    <location>
        <begin position="1"/>
        <end position="22"/>
    </location>
</feature>
<evidence type="ECO:0000313" key="4">
    <source>
        <dbReference type="Proteomes" id="UP001255185"/>
    </source>
</evidence>
<dbReference type="RefSeq" id="WP_310024065.1">
    <property type="nucleotide sequence ID" value="NZ_JAVDVI010000001.1"/>
</dbReference>
<dbReference type="CDD" id="cd00371">
    <property type="entry name" value="HMA"/>
    <property type="match status" value="1"/>
</dbReference>
<feature type="chain" id="PRO_5047375493" evidence="1">
    <location>
        <begin position="23"/>
        <end position="118"/>
    </location>
</feature>
<protein>
    <submittedName>
        <fullName evidence="3">Copper chaperone CopZ</fullName>
    </submittedName>
</protein>
<feature type="domain" description="HMA" evidence="2">
    <location>
        <begin position="28"/>
        <end position="100"/>
    </location>
</feature>
<keyword evidence="4" id="KW-1185">Reference proteome</keyword>